<proteinExistence type="predicted"/>
<organism evidence="1 2">
    <name type="scientific">Rhodococcus tibetensis</name>
    <dbReference type="NCBI Taxonomy" id="2965064"/>
    <lineage>
        <taxon>Bacteria</taxon>
        <taxon>Bacillati</taxon>
        <taxon>Actinomycetota</taxon>
        <taxon>Actinomycetes</taxon>
        <taxon>Mycobacteriales</taxon>
        <taxon>Nocardiaceae</taxon>
        <taxon>Rhodococcus</taxon>
    </lineage>
</organism>
<protein>
    <submittedName>
        <fullName evidence="1">Uncharacterized protein</fullName>
    </submittedName>
</protein>
<keyword evidence="2" id="KW-1185">Reference proteome</keyword>
<dbReference type="Proteomes" id="UP001524501">
    <property type="component" value="Unassembled WGS sequence"/>
</dbReference>
<name>A0ABT1QDN3_9NOCA</name>
<sequence length="49" mass="5574">MIGPRVDDALEQWQALTEREQQYALGVLASMNPQVLLDAVAFVRKAQFR</sequence>
<evidence type="ECO:0000313" key="2">
    <source>
        <dbReference type="Proteomes" id="UP001524501"/>
    </source>
</evidence>
<dbReference type="RefSeq" id="WP_255969672.1">
    <property type="nucleotide sequence ID" value="NZ_JANFQF010000011.1"/>
</dbReference>
<dbReference type="EMBL" id="JANFQF010000011">
    <property type="protein sequence ID" value="MCQ4120399.1"/>
    <property type="molecule type" value="Genomic_DNA"/>
</dbReference>
<comment type="caution">
    <text evidence="1">The sequence shown here is derived from an EMBL/GenBank/DDBJ whole genome shotgun (WGS) entry which is preliminary data.</text>
</comment>
<gene>
    <name evidence="1" type="ORF">NOF53_14665</name>
</gene>
<accession>A0ABT1QDN3</accession>
<evidence type="ECO:0000313" key="1">
    <source>
        <dbReference type="EMBL" id="MCQ4120399.1"/>
    </source>
</evidence>
<reference evidence="1 2" key="1">
    <citation type="submission" date="2022-07" db="EMBL/GenBank/DDBJ databases">
        <title>Degradation activity of malathion, p-nitrophenol and potential low-temperature adaptation strategy of Rhodococcus sp. FXJ9.536.</title>
        <authorList>
            <person name="Huang J."/>
            <person name="Huang Y."/>
        </authorList>
    </citation>
    <scope>NUCLEOTIDE SEQUENCE [LARGE SCALE GENOMIC DNA]</scope>
    <source>
        <strain evidence="1 2">FXJ9.536</strain>
    </source>
</reference>